<proteinExistence type="predicted"/>
<protein>
    <submittedName>
        <fullName evidence="1">Uncharacterized protein</fullName>
    </submittedName>
</protein>
<accession>A0ACB9BIE9</accession>
<dbReference type="EMBL" id="CM042014">
    <property type="protein sequence ID" value="KAI3721398.1"/>
    <property type="molecule type" value="Genomic_DNA"/>
</dbReference>
<reference evidence="2" key="1">
    <citation type="journal article" date="2022" name="Mol. Ecol. Resour.">
        <title>The genomes of chicory, endive, great burdock and yacon provide insights into Asteraceae palaeo-polyploidization history and plant inulin production.</title>
        <authorList>
            <person name="Fan W."/>
            <person name="Wang S."/>
            <person name="Wang H."/>
            <person name="Wang A."/>
            <person name="Jiang F."/>
            <person name="Liu H."/>
            <person name="Zhao H."/>
            <person name="Xu D."/>
            <person name="Zhang Y."/>
        </authorList>
    </citation>
    <scope>NUCLEOTIDE SEQUENCE [LARGE SCALE GENOMIC DNA]</scope>
    <source>
        <strain evidence="2">cv. Punajuju</strain>
    </source>
</reference>
<organism evidence="1 2">
    <name type="scientific">Cichorium intybus</name>
    <name type="common">Chicory</name>
    <dbReference type="NCBI Taxonomy" id="13427"/>
    <lineage>
        <taxon>Eukaryota</taxon>
        <taxon>Viridiplantae</taxon>
        <taxon>Streptophyta</taxon>
        <taxon>Embryophyta</taxon>
        <taxon>Tracheophyta</taxon>
        <taxon>Spermatophyta</taxon>
        <taxon>Magnoliopsida</taxon>
        <taxon>eudicotyledons</taxon>
        <taxon>Gunneridae</taxon>
        <taxon>Pentapetalae</taxon>
        <taxon>asterids</taxon>
        <taxon>campanulids</taxon>
        <taxon>Asterales</taxon>
        <taxon>Asteraceae</taxon>
        <taxon>Cichorioideae</taxon>
        <taxon>Cichorieae</taxon>
        <taxon>Cichoriinae</taxon>
        <taxon>Cichorium</taxon>
    </lineage>
</organism>
<keyword evidence="2" id="KW-1185">Reference proteome</keyword>
<comment type="caution">
    <text evidence="1">The sequence shown here is derived from an EMBL/GenBank/DDBJ whole genome shotgun (WGS) entry which is preliminary data.</text>
</comment>
<evidence type="ECO:0000313" key="2">
    <source>
        <dbReference type="Proteomes" id="UP001055811"/>
    </source>
</evidence>
<reference evidence="1 2" key="2">
    <citation type="journal article" date="2022" name="Mol. Ecol. Resour.">
        <title>The genomes of chicory, endive, great burdock and yacon provide insights into Asteraceae paleo-polyploidization history and plant inulin production.</title>
        <authorList>
            <person name="Fan W."/>
            <person name="Wang S."/>
            <person name="Wang H."/>
            <person name="Wang A."/>
            <person name="Jiang F."/>
            <person name="Liu H."/>
            <person name="Zhao H."/>
            <person name="Xu D."/>
            <person name="Zhang Y."/>
        </authorList>
    </citation>
    <scope>NUCLEOTIDE SEQUENCE [LARGE SCALE GENOMIC DNA]</scope>
    <source>
        <strain evidence="2">cv. Punajuju</strain>
        <tissue evidence="1">Leaves</tissue>
    </source>
</reference>
<gene>
    <name evidence="1" type="ORF">L2E82_32408</name>
</gene>
<dbReference type="Proteomes" id="UP001055811">
    <property type="component" value="Linkage Group LG06"/>
</dbReference>
<name>A0ACB9BIE9_CICIN</name>
<sequence>MENDPILAKNSIPLFKFLSVILLPFSWFGGSCAAVAPPLNAFSAPPLLRSAPPTCSTLLFNRILLCI</sequence>
<evidence type="ECO:0000313" key="1">
    <source>
        <dbReference type="EMBL" id="KAI3721398.1"/>
    </source>
</evidence>